<dbReference type="InterPro" id="IPR056607">
    <property type="entry name" value="Elapor1/2_MRH"/>
</dbReference>
<keyword evidence="2" id="KW-0472">Membrane</keyword>
<dbReference type="Pfam" id="PF23087">
    <property type="entry name" value="MRH_ELAPOR1_9th"/>
    <property type="match status" value="1"/>
</dbReference>
<evidence type="ECO:0000259" key="6">
    <source>
        <dbReference type="Pfam" id="PF23087"/>
    </source>
</evidence>
<feature type="domain" description="Elapor1/2 galactose binding" evidence="4">
    <location>
        <begin position="417"/>
        <end position="588"/>
    </location>
</feature>
<proteinExistence type="predicted"/>
<dbReference type="STRING" id="2018661.A0A2A2KQC3"/>
<gene>
    <name evidence="8" type="ORF">WR25_03990</name>
</gene>
<keyword evidence="9" id="KW-1185">Reference proteome</keyword>
<dbReference type="GO" id="GO:0016020">
    <property type="term" value="C:membrane"/>
    <property type="evidence" value="ECO:0007669"/>
    <property type="project" value="TreeGrafter"/>
</dbReference>
<dbReference type="Pfam" id="PF23032">
    <property type="entry name" value="GBD_ELAPOR1-like_3rd"/>
    <property type="match status" value="1"/>
</dbReference>
<keyword evidence="2" id="KW-1133">Transmembrane helix</keyword>
<dbReference type="EMBL" id="LIAE01007976">
    <property type="protein sequence ID" value="PAV76013.1"/>
    <property type="molecule type" value="Genomic_DNA"/>
</dbReference>
<feature type="domain" description="Elapor1/2 TNF receptor-like" evidence="7">
    <location>
        <begin position="377"/>
        <end position="416"/>
    </location>
</feature>
<evidence type="ECO:0008006" key="10">
    <source>
        <dbReference type="Google" id="ProtNLM"/>
    </source>
</evidence>
<dbReference type="AlphaFoldDB" id="A0A2A2KQC3"/>
<dbReference type="Pfam" id="PF23031">
    <property type="entry name" value="GBD_ELAPOR1"/>
    <property type="match status" value="1"/>
</dbReference>
<evidence type="ECO:0000259" key="7">
    <source>
        <dbReference type="Pfam" id="PF23091"/>
    </source>
</evidence>
<dbReference type="InterPro" id="IPR009030">
    <property type="entry name" value="Growth_fac_rcpt_cys_sf"/>
</dbReference>
<dbReference type="InterPro" id="IPR056608">
    <property type="entry name" value="Elapor1/2_GBD"/>
</dbReference>
<feature type="transmembrane region" description="Helical" evidence="2">
    <location>
        <begin position="920"/>
        <end position="940"/>
    </location>
</feature>
<dbReference type="Proteomes" id="UP000218231">
    <property type="component" value="Unassembled WGS sequence"/>
</dbReference>
<dbReference type="InterPro" id="IPR056609">
    <property type="entry name" value="Elapor1-like_3rd"/>
</dbReference>
<feature type="domain" description="Elapor1-like galactose binding" evidence="5">
    <location>
        <begin position="95"/>
        <end position="268"/>
    </location>
</feature>
<dbReference type="Pfam" id="PF23091">
    <property type="entry name" value="TNFR_ELAPOR1_6th"/>
    <property type="match status" value="1"/>
</dbReference>
<dbReference type="OrthoDB" id="439917at2759"/>
<feature type="region of interest" description="Disordered" evidence="1">
    <location>
        <begin position="988"/>
        <end position="1010"/>
    </location>
</feature>
<dbReference type="Gene3D" id="2.10.50.10">
    <property type="entry name" value="Tumor Necrosis Factor Receptor, subunit A, domain 2"/>
    <property type="match status" value="1"/>
</dbReference>
<feature type="signal peptide" evidence="3">
    <location>
        <begin position="1"/>
        <end position="19"/>
    </location>
</feature>
<reference evidence="8 9" key="1">
    <citation type="journal article" date="2017" name="Curr. Biol.">
        <title>Genome architecture and evolution of a unichromosomal asexual nematode.</title>
        <authorList>
            <person name="Fradin H."/>
            <person name="Zegar C."/>
            <person name="Gutwein M."/>
            <person name="Lucas J."/>
            <person name="Kovtun M."/>
            <person name="Corcoran D."/>
            <person name="Baugh L.R."/>
            <person name="Kiontke K."/>
            <person name="Gunsalus K."/>
            <person name="Fitch D.H."/>
            <person name="Piano F."/>
        </authorList>
    </citation>
    <scope>NUCLEOTIDE SEQUENCE [LARGE SCALE GENOMIC DNA]</scope>
    <source>
        <strain evidence="8">PF1309</strain>
    </source>
</reference>
<dbReference type="PANTHER" id="PTHR22727">
    <property type="entry name" value="PROTEIN CBG13728"/>
    <property type="match status" value="1"/>
</dbReference>
<evidence type="ECO:0000256" key="2">
    <source>
        <dbReference type="SAM" id="Phobius"/>
    </source>
</evidence>
<name>A0A2A2KQC3_9BILA</name>
<organism evidence="8 9">
    <name type="scientific">Diploscapter pachys</name>
    <dbReference type="NCBI Taxonomy" id="2018661"/>
    <lineage>
        <taxon>Eukaryota</taxon>
        <taxon>Metazoa</taxon>
        <taxon>Ecdysozoa</taxon>
        <taxon>Nematoda</taxon>
        <taxon>Chromadorea</taxon>
        <taxon>Rhabditida</taxon>
        <taxon>Rhabditina</taxon>
        <taxon>Rhabditomorpha</taxon>
        <taxon>Rhabditoidea</taxon>
        <taxon>Rhabditidae</taxon>
        <taxon>Diploscapter</taxon>
    </lineage>
</organism>
<evidence type="ECO:0000256" key="3">
    <source>
        <dbReference type="SAM" id="SignalP"/>
    </source>
</evidence>
<accession>A0A2A2KQC3</accession>
<dbReference type="SUPFAM" id="SSF57184">
    <property type="entry name" value="Growth factor receptor domain"/>
    <property type="match status" value="1"/>
</dbReference>
<evidence type="ECO:0000259" key="4">
    <source>
        <dbReference type="Pfam" id="PF23031"/>
    </source>
</evidence>
<feature type="chain" id="PRO_5012381077" description="Tyrosine-protein kinase ephrin type A/B receptor-like domain-containing protein" evidence="3">
    <location>
        <begin position="20"/>
        <end position="1024"/>
    </location>
</feature>
<dbReference type="InterPro" id="IPR056610">
    <property type="entry name" value="Elapor1/2_TNFR-like"/>
</dbReference>
<evidence type="ECO:0000259" key="5">
    <source>
        <dbReference type="Pfam" id="PF23032"/>
    </source>
</evidence>
<keyword evidence="3" id="KW-0732">Signal</keyword>
<comment type="caution">
    <text evidence="8">The sequence shown here is derived from an EMBL/GenBank/DDBJ whole genome shotgun (WGS) entry which is preliminary data.</text>
</comment>
<protein>
    <recommendedName>
        <fullName evidence="10">Tyrosine-protein kinase ephrin type A/B receptor-like domain-containing protein</fullName>
    </recommendedName>
</protein>
<evidence type="ECO:0000313" key="9">
    <source>
        <dbReference type="Proteomes" id="UP000218231"/>
    </source>
</evidence>
<feature type="domain" description="Elapor1/2 mannose 6-phosphate receptor homology" evidence="6">
    <location>
        <begin position="677"/>
        <end position="870"/>
    </location>
</feature>
<sequence>MKGMIRLLLVSLLFGIGLGKECGQNDYEFTYTSCDEAGQRWRVAVPKAGSNCEGGLPQPQKGLNCSFSCKPGRYLDIETQQCRPCDPGRYSLGGGIRFEEFVTLPEGFSVENFDPSAGIFSDSSSSSSSTKTVCPLEAGWVVRDDVLVYIPTPCISRLSYQATLVRPGFVEFVYRMPRNNRALSLQVDVRNQQCQSYRDALEALTSKYSKARTTNKEESRNGEWITRRVELRTGSNVISWTISNSQAAAGQYFGDPILVDHIDVLGLAFVRECVSCPPGTHSSRGAATCNVCDAGYFAPKGSAQCGRCPQSQYSGPKAAMCIDRPPCKASDYYPVTEPCLNGSTRIVYKKVQPAVCRDDVIGAVAKPEPSPYKPCPKCNPGMAKGKDGVCAFCPKDHFSDGNECKRCPVDTVPNYGFQYSQWETLPPNLSTKCEYMSDEIQMACNVEDAWLPSGSALTSAPSLQRGIALELIIDIPEGFWNPLAPTAKTSSIQAPLAQLTVVFETSCQDPSCVIYIIEDTSANYDSKEGFYRFLAAYNGTQQRRVWSHGITKHNPARFLLAFLRSGANRNEDSVMDVARIYSINVTNVGHKNHQGGGASQCLPCPHSNGEGCVPCPNGHYIDSASHSCMKCPENTIVNSTSDRIGAGVCIPCGEGLKTTDGVSCTTDGHLQIKRDNDTLDYDLSPWVNKNWTTSGVRVFAREGASYFHNFLLAPLGGSVKCEEQFDSTDITGFSDQTKDAVEGAACRLTALPTVAGNQSRTILISPLLLATRLEAITTSRERNGWKLTDKMLEYEGLDKAAIPMDVQLWYETIGSPSDVCPKGNILVVTARCQPTKKTFELRLPHSCPDSTCDGCFFHLIVEAAQACPVCNEDDYDTIKGECLDGHQTIHLIPKKHCVLSGKGSESKSEACSVLSATQRTLLVCGATALIGLSVTLIFICRRNRKLEYKYTRLVESRTGELPVAETCGIESDDEDETADRVIFAKGRERNGKAASGRDRDTRGVGSRSIMSKENDAFISLDSED</sequence>
<keyword evidence="2" id="KW-0812">Transmembrane</keyword>
<dbReference type="PANTHER" id="PTHR22727:SF15">
    <property type="entry name" value="MRH DOMAIN-CONTAINING PROTEIN"/>
    <property type="match status" value="1"/>
</dbReference>
<feature type="compositionally biased region" description="Basic and acidic residues" evidence="1">
    <location>
        <begin position="988"/>
        <end position="1002"/>
    </location>
</feature>
<dbReference type="InterPro" id="IPR039181">
    <property type="entry name" value="Elapor1/2"/>
</dbReference>
<evidence type="ECO:0000313" key="8">
    <source>
        <dbReference type="EMBL" id="PAV76013.1"/>
    </source>
</evidence>
<evidence type="ECO:0000256" key="1">
    <source>
        <dbReference type="SAM" id="MobiDB-lite"/>
    </source>
</evidence>
<dbReference type="SMART" id="SM01411">
    <property type="entry name" value="Ephrin_rec_like"/>
    <property type="match status" value="3"/>
</dbReference>